<keyword evidence="5" id="KW-1185">Reference proteome</keyword>
<accession>A0ABV0GPS2</accession>
<feature type="domain" description="HNH nuclease" evidence="3">
    <location>
        <begin position="366"/>
        <end position="416"/>
    </location>
</feature>
<gene>
    <name evidence="4" type="ORF">V3C41_05155</name>
</gene>
<feature type="region of interest" description="Disordered" evidence="2">
    <location>
        <begin position="263"/>
        <end position="331"/>
    </location>
</feature>
<dbReference type="SMART" id="SM00507">
    <property type="entry name" value="HNHc"/>
    <property type="match status" value="1"/>
</dbReference>
<feature type="region of interest" description="Disordered" evidence="2">
    <location>
        <begin position="436"/>
        <end position="460"/>
    </location>
</feature>
<name>A0ABV0GPS2_PAENI</name>
<dbReference type="Pfam" id="PF01844">
    <property type="entry name" value="HNH"/>
    <property type="match status" value="1"/>
</dbReference>
<dbReference type="InterPro" id="IPR002711">
    <property type="entry name" value="HNH"/>
</dbReference>
<evidence type="ECO:0000256" key="2">
    <source>
        <dbReference type="SAM" id="MobiDB-lite"/>
    </source>
</evidence>
<feature type="compositionally biased region" description="Polar residues" evidence="2">
    <location>
        <begin position="436"/>
        <end position="447"/>
    </location>
</feature>
<dbReference type="CDD" id="cd00085">
    <property type="entry name" value="HNHc"/>
    <property type="match status" value="1"/>
</dbReference>
<comment type="caution">
    <text evidence="4">The sequence shown here is derived from an EMBL/GenBank/DDBJ whole genome shotgun (WGS) entry which is preliminary data.</text>
</comment>
<reference evidence="4 5" key="1">
    <citation type="journal article" date="2024" name="Appl. Microbiol. Biotechnol.">
        <title>Biosynthetic gene clusters with biotechnological applications in novel Antarctic isolates from Actinomycetota.</title>
        <authorList>
            <person name="Bruna P."/>
            <person name="Nunez-Montero K."/>
            <person name="Contreras M.J."/>
            <person name="Leal K."/>
            <person name="Garcia M."/>
            <person name="Abanto M."/>
            <person name="Barrientos L."/>
        </authorList>
    </citation>
    <scope>NUCLEOTIDE SEQUENCE [LARGE SCALE GENOMIC DNA]</scope>
    <source>
        <strain evidence="4 5">Se16.17</strain>
    </source>
</reference>
<dbReference type="Proteomes" id="UP001448614">
    <property type="component" value="Unassembled WGS sequence"/>
</dbReference>
<evidence type="ECO:0000313" key="4">
    <source>
        <dbReference type="EMBL" id="MEO3940454.1"/>
    </source>
</evidence>
<evidence type="ECO:0000256" key="1">
    <source>
        <dbReference type="ARBA" id="ARBA00023450"/>
    </source>
</evidence>
<sequence length="460" mass="47746">MKSAISALQARIAVAFDLAQRAEQAEAGVPAAERGQGVGAQVALARRESPNRGSRLLGLAKALVTEMPRTLAALKSGNLNEWRATLLVKETACLSVEDRCAVDEELAPDTGTFDGKGDKAIIAAAKAAAYRRDPRSVVGRASRAAAERTVSLRPAPDTMTYLTALLPVAQGVAVYAALTRAADSARSSGDTRGRGQLMADTLTARITGTPGGISGINLDLVMTDRTLFQGDSEPARLKGYGIVPAEWGRELLALGQDSAVGQAGVNPASRTGQAAPLGQAGVNPASRTGQDSAVGQAGVNPASRTGQDSAVGQAGVNPASRAGHPSQGPPAGLNAEFTVWLRRLYTAPGTGELLATDSKARLFTGGLRRFIETRDDSCRTPYCDAPIRHIDHVVPWRSGGGTSLANGAGLCEACNHTKENAGWSTKVMPGDVHTLEISTPTGHTYQSKAPPLPGHDPSRT</sequence>
<protein>
    <submittedName>
        <fullName evidence="4">DUF222 domain-containing protein</fullName>
    </submittedName>
</protein>
<dbReference type="InterPro" id="IPR003870">
    <property type="entry name" value="DUF222"/>
</dbReference>
<dbReference type="InterPro" id="IPR003615">
    <property type="entry name" value="HNH_nuc"/>
</dbReference>
<comment type="similarity">
    <text evidence="1">Belongs to the Rv1128c/1148c/1588c/1702c/1945/3466 family.</text>
</comment>
<dbReference type="Gene3D" id="1.10.30.50">
    <property type="match status" value="1"/>
</dbReference>
<evidence type="ECO:0000259" key="3">
    <source>
        <dbReference type="SMART" id="SM00507"/>
    </source>
</evidence>
<organism evidence="4 5">
    <name type="scientific">Paenarthrobacter nicotinovorans</name>
    <name type="common">Arthrobacter nicotinovorans</name>
    <dbReference type="NCBI Taxonomy" id="29320"/>
    <lineage>
        <taxon>Bacteria</taxon>
        <taxon>Bacillati</taxon>
        <taxon>Actinomycetota</taxon>
        <taxon>Actinomycetes</taxon>
        <taxon>Micrococcales</taxon>
        <taxon>Micrococcaceae</taxon>
        <taxon>Paenarthrobacter</taxon>
    </lineage>
</organism>
<evidence type="ECO:0000313" key="5">
    <source>
        <dbReference type="Proteomes" id="UP001448614"/>
    </source>
</evidence>
<proteinExistence type="inferred from homology"/>
<dbReference type="Pfam" id="PF02720">
    <property type="entry name" value="DUF222"/>
    <property type="match status" value="1"/>
</dbReference>
<dbReference type="EMBL" id="JBBMFV010000004">
    <property type="protein sequence ID" value="MEO3940454.1"/>
    <property type="molecule type" value="Genomic_DNA"/>
</dbReference>